<evidence type="ECO:0000313" key="2">
    <source>
        <dbReference type="Proteomes" id="UP000266723"/>
    </source>
</evidence>
<protein>
    <submittedName>
        <fullName evidence="1">Uncharacterized protein</fullName>
    </submittedName>
</protein>
<dbReference type="SUPFAM" id="SSF53756">
    <property type="entry name" value="UDP-Glycosyltransferase/glycogen phosphorylase"/>
    <property type="match status" value="1"/>
</dbReference>
<comment type="caution">
    <text evidence="1">The sequence shown here is derived from an EMBL/GenBank/DDBJ whole genome shotgun (WGS) entry which is preliminary data.</text>
</comment>
<accession>A0ABQ7DG59</accession>
<proteinExistence type="predicted"/>
<keyword evidence="2" id="KW-1185">Reference proteome</keyword>
<evidence type="ECO:0000313" key="1">
    <source>
        <dbReference type="EMBL" id="KAF3576014.1"/>
    </source>
</evidence>
<reference evidence="1 2" key="1">
    <citation type="journal article" date="2020" name="BMC Genomics">
        <title>Intraspecific diversification of the crop wild relative Brassica cretica Lam. using demographic model selection.</title>
        <authorList>
            <person name="Kioukis A."/>
            <person name="Michalopoulou V.A."/>
            <person name="Briers L."/>
            <person name="Pirintsos S."/>
            <person name="Studholme D.J."/>
            <person name="Pavlidis P."/>
            <person name="Sarris P.F."/>
        </authorList>
    </citation>
    <scope>NUCLEOTIDE SEQUENCE [LARGE SCALE GENOMIC DNA]</scope>
    <source>
        <strain evidence="2">cv. PFS-1207/04</strain>
    </source>
</reference>
<organism evidence="1 2">
    <name type="scientific">Brassica cretica</name>
    <name type="common">Mustard</name>
    <dbReference type="NCBI Taxonomy" id="69181"/>
    <lineage>
        <taxon>Eukaryota</taxon>
        <taxon>Viridiplantae</taxon>
        <taxon>Streptophyta</taxon>
        <taxon>Embryophyta</taxon>
        <taxon>Tracheophyta</taxon>
        <taxon>Spermatophyta</taxon>
        <taxon>Magnoliopsida</taxon>
        <taxon>eudicotyledons</taxon>
        <taxon>Gunneridae</taxon>
        <taxon>Pentapetalae</taxon>
        <taxon>rosids</taxon>
        <taxon>malvids</taxon>
        <taxon>Brassicales</taxon>
        <taxon>Brassicaceae</taxon>
        <taxon>Brassiceae</taxon>
        <taxon>Brassica</taxon>
    </lineage>
</organism>
<name>A0ABQ7DG59_BRACR</name>
<dbReference type="Proteomes" id="UP000266723">
    <property type="component" value="Unassembled WGS sequence"/>
</dbReference>
<sequence>MRTLGRPVSEMITGASLFRVFSSEFLSLSTRVFSGSCALYDRGFEIWGAGESLFRMGGFRVWVEALFVLIGEEGLGLMVFRVGGSAGSSTDSDSVAAGVMGAGTVTLDFRVFGTVTDPFLEKDKLVRSAARVVSHSCSRVLDALWVYNETLEGMYSGVPKLTFPLVWDQFLNAKMIVDKERRGQGTDEKVYGWTD</sequence>
<gene>
    <name evidence="1" type="ORF">DY000_02034786</name>
</gene>
<dbReference type="EMBL" id="QGKV02000649">
    <property type="protein sequence ID" value="KAF3576014.1"/>
    <property type="molecule type" value="Genomic_DNA"/>
</dbReference>
<dbReference type="Gene3D" id="3.40.50.2000">
    <property type="entry name" value="Glycogen Phosphorylase B"/>
    <property type="match status" value="1"/>
</dbReference>